<dbReference type="InterPro" id="IPR051201">
    <property type="entry name" value="Chloro_Bact_Ser_Proteases"/>
</dbReference>
<dbReference type="SUPFAM" id="SSF50156">
    <property type="entry name" value="PDZ domain-like"/>
    <property type="match status" value="1"/>
</dbReference>
<dbReference type="GO" id="GO:0006508">
    <property type="term" value="P:proteolysis"/>
    <property type="evidence" value="ECO:0007669"/>
    <property type="project" value="UniProtKB-KW"/>
</dbReference>
<dbReference type="InterPro" id="IPR036034">
    <property type="entry name" value="PDZ_sf"/>
</dbReference>
<dbReference type="Gene3D" id="2.40.10.10">
    <property type="entry name" value="Trypsin-like serine proteases"/>
    <property type="match status" value="2"/>
</dbReference>
<dbReference type="InterPro" id="IPR043504">
    <property type="entry name" value="Peptidase_S1_PA_chymotrypsin"/>
</dbReference>
<comment type="similarity">
    <text evidence="1">Belongs to the peptidase S1C family.</text>
</comment>
<dbReference type="GO" id="GO:0004252">
    <property type="term" value="F:serine-type endopeptidase activity"/>
    <property type="evidence" value="ECO:0007669"/>
    <property type="project" value="InterPro"/>
</dbReference>
<comment type="caution">
    <text evidence="5">The sequence shown here is derived from an EMBL/GenBank/DDBJ whole genome shotgun (WGS) entry which is preliminary data.</text>
</comment>
<dbReference type="InterPro" id="IPR001940">
    <property type="entry name" value="Peptidase_S1C"/>
</dbReference>
<evidence type="ECO:0000256" key="3">
    <source>
        <dbReference type="ARBA" id="ARBA00022801"/>
    </source>
</evidence>
<dbReference type="Pfam" id="PF13365">
    <property type="entry name" value="Trypsin_2"/>
    <property type="match status" value="1"/>
</dbReference>
<dbReference type="EMBL" id="MHNN01000018">
    <property type="protein sequence ID" value="OGZ45942.1"/>
    <property type="molecule type" value="Genomic_DNA"/>
</dbReference>
<accession>A0A1G2G787</accession>
<dbReference type="CDD" id="cd06779">
    <property type="entry name" value="cpPDZ_Deg_HtrA-like"/>
    <property type="match status" value="1"/>
</dbReference>
<keyword evidence="3" id="KW-0378">Hydrolase</keyword>
<dbReference type="Proteomes" id="UP000176576">
    <property type="component" value="Unassembled WGS sequence"/>
</dbReference>
<name>A0A1G2G787_9BACT</name>
<protein>
    <recommendedName>
        <fullName evidence="4">PDZ domain-containing protein</fullName>
    </recommendedName>
</protein>
<dbReference type="InterPro" id="IPR001478">
    <property type="entry name" value="PDZ"/>
</dbReference>
<dbReference type="InterPro" id="IPR009003">
    <property type="entry name" value="Peptidase_S1_PA"/>
</dbReference>
<reference evidence="5 6" key="1">
    <citation type="journal article" date="2016" name="Nat. Commun.">
        <title>Thousands of microbial genomes shed light on interconnected biogeochemical processes in an aquifer system.</title>
        <authorList>
            <person name="Anantharaman K."/>
            <person name="Brown C.T."/>
            <person name="Hug L.A."/>
            <person name="Sharon I."/>
            <person name="Castelle C.J."/>
            <person name="Probst A.J."/>
            <person name="Thomas B.C."/>
            <person name="Singh A."/>
            <person name="Wilkins M.J."/>
            <person name="Karaoz U."/>
            <person name="Brodie E.L."/>
            <person name="Williams K.H."/>
            <person name="Hubbard S.S."/>
            <person name="Banfield J.F."/>
        </authorList>
    </citation>
    <scope>NUCLEOTIDE SEQUENCE [LARGE SCALE GENOMIC DNA]</scope>
</reference>
<dbReference type="AlphaFoldDB" id="A0A1G2G787"/>
<evidence type="ECO:0000313" key="6">
    <source>
        <dbReference type="Proteomes" id="UP000176576"/>
    </source>
</evidence>
<dbReference type="SUPFAM" id="SSF50494">
    <property type="entry name" value="Trypsin-like serine proteases"/>
    <property type="match status" value="1"/>
</dbReference>
<evidence type="ECO:0000259" key="4">
    <source>
        <dbReference type="Pfam" id="PF13180"/>
    </source>
</evidence>
<dbReference type="Gene3D" id="2.30.42.10">
    <property type="match status" value="1"/>
</dbReference>
<sequence>MTHEEQIVRAVKKVMPAVVSITAAKDWEALQEAARKLAPLGFSPTEEMPNMEGPVPEGIPLTDDGKVRLGGGSGFLVDNTGIILTNRHVVADPEAEYTVILNNELSFPLTVVANDPIHDVAILKIKTEGRILPELPQSATFAEEKQLELGQTVIAIGNALGEFKNSVSTGVISGLSRLISAITDMSGKQERLRGLIQTDAAINPGNSGGPLIDLDGNVIGINVAIVYGAQNIGFAIPIKKALRDLTDIKEHGRIRRPFLGVRYVLLNKRIADRFQLPVAHGAYIMKEGMPGDHAIVPGSAADKAGLKEGDIIITCNKKRITEKDTLEDMLEGLDIGDEVRFGILAGGIRRKMTSARLEEHSDKTPINLIQ</sequence>
<dbReference type="PRINTS" id="PR00834">
    <property type="entry name" value="PROTEASES2C"/>
</dbReference>
<proteinExistence type="inferred from homology"/>
<evidence type="ECO:0000256" key="1">
    <source>
        <dbReference type="ARBA" id="ARBA00010541"/>
    </source>
</evidence>
<keyword evidence="2" id="KW-0645">Protease</keyword>
<evidence type="ECO:0000313" key="5">
    <source>
        <dbReference type="EMBL" id="OGZ45942.1"/>
    </source>
</evidence>
<gene>
    <name evidence="5" type="ORF">A3J54_02980</name>
</gene>
<dbReference type="Pfam" id="PF13180">
    <property type="entry name" value="PDZ_2"/>
    <property type="match status" value="1"/>
</dbReference>
<dbReference type="PANTHER" id="PTHR43343:SF3">
    <property type="entry name" value="PROTEASE DO-LIKE 8, CHLOROPLASTIC"/>
    <property type="match status" value="1"/>
</dbReference>
<dbReference type="PANTHER" id="PTHR43343">
    <property type="entry name" value="PEPTIDASE S12"/>
    <property type="match status" value="1"/>
</dbReference>
<dbReference type="STRING" id="1802117.A3J54_02980"/>
<organism evidence="5 6">
    <name type="scientific">Candidatus Ryanbacteria bacterium RIFCSPHIGHO2_02_FULL_45_13b</name>
    <dbReference type="NCBI Taxonomy" id="1802117"/>
    <lineage>
        <taxon>Bacteria</taxon>
        <taxon>Candidatus Ryaniibacteriota</taxon>
    </lineage>
</organism>
<feature type="domain" description="PDZ" evidence="4">
    <location>
        <begin position="257"/>
        <end position="347"/>
    </location>
</feature>
<evidence type="ECO:0000256" key="2">
    <source>
        <dbReference type="ARBA" id="ARBA00022670"/>
    </source>
</evidence>